<comment type="caution">
    <text evidence="2">The sequence shown here is derived from an EMBL/GenBank/DDBJ whole genome shotgun (WGS) entry which is preliminary data.</text>
</comment>
<keyword evidence="1" id="KW-1133">Transmembrane helix</keyword>
<evidence type="ECO:0000256" key="1">
    <source>
        <dbReference type="SAM" id="Phobius"/>
    </source>
</evidence>
<evidence type="ECO:0008006" key="4">
    <source>
        <dbReference type="Google" id="ProtNLM"/>
    </source>
</evidence>
<feature type="transmembrane region" description="Helical" evidence="1">
    <location>
        <begin position="100"/>
        <end position="117"/>
    </location>
</feature>
<proteinExistence type="predicted"/>
<reference evidence="2 3" key="1">
    <citation type="submission" date="2018-08" db="EMBL/GenBank/DDBJ databases">
        <title>A genome reference for cultivated species of the human gut microbiota.</title>
        <authorList>
            <person name="Zou Y."/>
            <person name="Xue W."/>
            <person name="Luo G."/>
        </authorList>
    </citation>
    <scope>NUCLEOTIDE SEQUENCE [LARGE SCALE GENOMIC DNA]</scope>
    <source>
        <strain evidence="2 3">AF36-7BH</strain>
    </source>
</reference>
<protein>
    <recommendedName>
        <fullName evidence="4">DUF3021 family protein</fullName>
    </recommendedName>
</protein>
<keyword evidence="1" id="KW-0812">Transmembrane</keyword>
<sequence>MDRLMMWMKRYVTLCGILMICSFFMCLFFDPTRKLNLVTYFGQCLLLAFIALASLAVYYSKEELSQKAWWIRTILHLLLLEIILLPLAHHWQFWFDAEDAVVYAIFILIGKVFWHIVDYSKNVKTAADVNKKLKERRNNMIKESKII</sequence>
<organism evidence="2 3">
    <name type="scientific">Lachnospira eligens</name>
    <dbReference type="NCBI Taxonomy" id="39485"/>
    <lineage>
        <taxon>Bacteria</taxon>
        <taxon>Bacillati</taxon>
        <taxon>Bacillota</taxon>
        <taxon>Clostridia</taxon>
        <taxon>Lachnospirales</taxon>
        <taxon>Lachnospiraceae</taxon>
        <taxon>Lachnospira</taxon>
    </lineage>
</organism>
<dbReference type="Proteomes" id="UP000285201">
    <property type="component" value="Unassembled WGS sequence"/>
</dbReference>
<feature type="transmembrane region" description="Helical" evidence="1">
    <location>
        <begin position="12"/>
        <end position="31"/>
    </location>
</feature>
<feature type="transmembrane region" description="Helical" evidence="1">
    <location>
        <begin position="69"/>
        <end position="88"/>
    </location>
</feature>
<evidence type="ECO:0000313" key="3">
    <source>
        <dbReference type="Proteomes" id="UP000285201"/>
    </source>
</evidence>
<name>A0A415MCS8_9FIRM</name>
<gene>
    <name evidence="2" type="ORF">DW007_03915</name>
</gene>
<keyword evidence="1" id="KW-0472">Membrane</keyword>
<dbReference type="RefSeq" id="WP_118264653.1">
    <property type="nucleotide sequence ID" value="NZ_DAWEPM010000023.1"/>
</dbReference>
<accession>A0A415MCS8</accession>
<evidence type="ECO:0000313" key="2">
    <source>
        <dbReference type="EMBL" id="RHL70134.1"/>
    </source>
</evidence>
<feature type="transmembrane region" description="Helical" evidence="1">
    <location>
        <begin position="37"/>
        <end position="57"/>
    </location>
</feature>
<dbReference type="EMBL" id="QROY01000003">
    <property type="protein sequence ID" value="RHL70134.1"/>
    <property type="molecule type" value="Genomic_DNA"/>
</dbReference>
<dbReference type="AlphaFoldDB" id="A0A415MCS8"/>